<organism evidence="3 4">
    <name type="scientific">Athelia psychrophila</name>
    <dbReference type="NCBI Taxonomy" id="1759441"/>
    <lineage>
        <taxon>Eukaryota</taxon>
        <taxon>Fungi</taxon>
        <taxon>Dikarya</taxon>
        <taxon>Basidiomycota</taxon>
        <taxon>Agaricomycotina</taxon>
        <taxon>Agaricomycetes</taxon>
        <taxon>Agaricomycetidae</taxon>
        <taxon>Atheliales</taxon>
        <taxon>Atheliaceae</taxon>
        <taxon>Athelia</taxon>
    </lineage>
</organism>
<feature type="compositionally biased region" description="Polar residues" evidence="1">
    <location>
        <begin position="331"/>
        <end position="346"/>
    </location>
</feature>
<feature type="transmembrane region" description="Helical" evidence="2">
    <location>
        <begin position="264"/>
        <end position="285"/>
    </location>
</feature>
<keyword evidence="4" id="KW-1185">Reference proteome</keyword>
<dbReference type="Proteomes" id="UP000076532">
    <property type="component" value="Unassembled WGS sequence"/>
</dbReference>
<keyword evidence="2" id="KW-0472">Membrane</keyword>
<gene>
    <name evidence="3" type="ORF">FIBSPDRAFT_1049722</name>
</gene>
<proteinExistence type="predicted"/>
<accession>A0A166BVG3</accession>
<feature type="transmembrane region" description="Helical" evidence="2">
    <location>
        <begin position="6"/>
        <end position="29"/>
    </location>
</feature>
<feature type="transmembrane region" description="Helical" evidence="2">
    <location>
        <begin position="178"/>
        <end position="198"/>
    </location>
</feature>
<feature type="region of interest" description="Disordered" evidence="1">
    <location>
        <begin position="331"/>
        <end position="352"/>
    </location>
</feature>
<keyword evidence="2" id="KW-0812">Transmembrane</keyword>
<name>A0A166BVG3_9AGAM</name>
<feature type="compositionally biased region" description="Basic residues" evidence="1">
    <location>
        <begin position="407"/>
        <end position="422"/>
    </location>
</feature>
<feature type="region of interest" description="Disordered" evidence="1">
    <location>
        <begin position="395"/>
        <end position="425"/>
    </location>
</feature>
<evidence type="ECO:0000256" key="1">
    <source>
        <dbReference type="SAM" id="MobiDB-lite"/>
    </source>
</evidence>
<dbReference type="EMBL" id="KV417639">
    <property type="protein sequence ID" value="KZP13017.1"/>
    <property type="molecule type" value="Genomic_DNA"/>
</dbReference>
<feature type="transmembrane region" description="Helical" evidence="2">
    <location>
        <begin position="231"/>
        <end position="252"/>
    </location>
</feature>
<keyword evidence="2" id="KW-1133">Transmembrane helix</keyword>
<evidence type="ECO:0000313" key="3">
    <source>
        <dbReference type="EMBL" id="KZP13017.1"/>
    </source>
</evidence>
<feature type="transmembrane region" description="Helical" evidence="2">
    <location>
        <begin position="50"/>
        <end position="72"/>
    </location>
</feature>
<evidence type="ECO:0000313" key="4">
    <source>
        <dbReference type="Proteomes" id="UP000076532"/>
    </source>
</evidence>
<dbReference type="OrthoDB" id="2384193at2759"/>
<feature type="transmembrane region" description="Helical" evidence="2">
    <location>
        <begin position="100"/>
        <end position="128"/>
    </location>
</feature>
<dbReference type="STRING" id="436010.A0A166BVG3"/>
<reference evidence="3 4" key="1">
    <citation type="journal article" date="2016" name="Mol. Biol. Evol.">
        <title>Comparative Genomics of Early-Diverging Mushroom-Forming Fungi Provides Insights into the Origins of Lignocellulose Decay Capabilities.</title>
        <authorList>
            <person name="Nagy L.G."/>
            <person name="Riley R."/>
            <person name="Tritt A."/>
            <person name="Adam C."/>
            <person name="Daum C."/>
            <person name="Floudas D."/>
            <person name="Sun H."/>
            <person name="Yadav J.S."/>
            <person name="Pangilinan J."/>
            <person name="Larsson K.H."/>
            <person name="Matsuura K."/>
            <person name="Barry K."/>
            <person name="Labutti K."/>
            <person name="Kuo R."/>
            <person name="Ohm R.A."/>
            <person name="Bhattacharya S.S."/>
            <person name="Shirouzu T."/>
            <person name="Yoshinaga Y."/>
            <person name="Martin F.M."/>
            <person name="Grigoriev I.V."/>
            <person name="Hibbett D.S."/>
        </authorList>
    </citation>
    <scope>NUCLEOTIDE SEQUENCE [LARGE SCALE GENOMIC DNA]</scope>
    <source>
        <strain evidence="3 4">CBS 109695</strain>
    </source>
</reference>
<feature type="compositionally biased region" description="Polar residues" evidence="1">
    <location>
        <begin position="397"/>
        <end position="406"/>
    </location>
</feature>
<evidence type="ECO:0000256" key="2">
    <source>
        <dbReference type="SAM" id="Phobius"/>
    </source>
</evidence>
<protein>
    <submittedName>
        <fullName evidence="3">Uncharacterized protein</fullName>
    </submittedName>
</protein>
<sequence length="455" mass="51789">MSNSSATAYLLWAILSSLFLMFLVYHLWHYDRFRCLRWNAGRQPGAFKRVMTYTYVATLPLLVFYGVAMTVLKFKEGITVYPNGQTGPKLATSWSRSHRIWLLPCLFVLSGGWALEIVTHLEELTFWLFMLHQGPSKRDWFDSWEVRVWYIGSMAAIIGLPLIVLITRKELLVCEAWVFLAGSTVSFITTICSLYVLARFPIFIRHVKAEGAEPDVVVRLSTFYSLNIVRVVFRFVFTVPILVLGIDGVHGTHPINASLFWGDFLLILGGIGCFISSAITLLIFFPRSMTREAGYQSAAQLIEPKESRPTSLHFPTSRPDSYHQHNFLRQSFSHPGSQRSPTSPTSPYAAGLSFSYPERAQDPECDIPLYEPDDPRKARFADHIEHINDNELDMPWSESSHASHNMGSHHRQSMQSTSRRHSHPDLHPYVMNFTSPIDLFDGSDDGHTYTHRGVA</sequence>
<dbReference type="AlphaFoldDB" id="A0A166BVG3"/>
<feature type="transmembrane region" description="Helical" evidence="2">
    <location>
        <begin position="148"/>
        <end position="166"/>
    </location>
</feature>